<reference evidence="1 2" key="1">
    <citation type="submission" date="2014-12" db="EMBL/GenBank/DDBJ databases">
        <title>Draft genome sequences of 29 type strains of Enterococci.</title>
        <authorList>
            <person name="Zhong Z."/>
            <person name="Sun Z."/>
            <person name="Liu W."/>
            <person name="Zhang W."/>
            <person name="Zhang H."/>
        </authorList>
    </citation>
    <scope>NUCLEOTIDE SEQUENCE [LARGE SCALE GENOMIC DNA]</scope>
    <source>
        <strain evidence="1 2">DSM 15687</strain>
    </source>
</reference>
<gene>
    <name evidence="1" type="ORF">RV14_GL000331</name>
</gene>
<dbReference type="STRING" id="150033.RV14_GL000331"/>
<comment type="caution">
    <text evidence="1">The sequence shown here is derived from an EMBL/GenBank/DDBJ whole genome shotgun (WGS) entry which is preliminary data.</text>
</comment>
<sequence length="44" mass="5136">MKNQQKITQVARSFLERFCKKVSERMFCGGEVILVEGIIAMIFR</sequence>
<evidence type="ECO:0000313" key="1">
    <source>
        <dbReference type="EMBL" id="OJG81176.1"/>
    </source>
</evidence>
<accession>A0A1L8WJI6</accession>
<proteinExistence type="predicted"/>
<dbReference type="EMBL" id="JXLB01000011">
    <property type="protein sequence ID" value="OJG81176.1"/>
    <property type="molecule type" value="Genomic_DNA"/>
</dbReference>
<keyword evidence="2" id="KW-1185">Reference proteome</keyword>
<evidence type="ECO:0000313" key="2">
    <source>
        <dbReference type="Proteomes" id="UP000182152"/>
    </source>
</evidence>
<name>A0A1L8WJI6_9ENTE</name>
<organism evidence="1 2">
    <name type="scientific">Enterococcus ratti</name>
    <dbReference type="NCBI Taxonomy" id="150033"/>
    <lineage>
        <taxon>Bacteria</taxon>
        <taxon>Bacillati</taxon>
        <taxon>Bacillota</taxon>
        <taxon>Bacilli</taxon>
        <taxon>Lactobacillales</taxon>
        <taxon>Enterococcaceae</taxon>
        <taxon>Enterococcus</taxon>
    </lineage>
</organism>
<protein>
    <submittedName>
        <fullName evidence="1">Uncharacterized protein</fullName>
    </submittedName>
</protein>
<dbReference type="Proteomes" id="UP000182152">
    <property type="component" value="Unassembled WGS sequence"/>
</dbReference>
<dbReference type="AlphaFoldDB" id="A0A1L8WJI6"/>